<protein>
    <submittedName>
        <fullName evidence="3">Response regulator</fullName>
    </submittedName>
</protein>
<dbReference type="InterPro" id="IPR011006">
    <property type="entry name" value="CheY-like_superfamily"/>
</dbReference>
<accession>A0ABR7V7B8</accession>
<evidence type="ECO:0000313" key="3">
    <source>
        <dbReference type="EMBL" id="MBD0779810.1"/>
    </source>
</evidence>
<gene>
    <name evidence="3" type="ORF">HPE56_18590</name>
</gene>
<dbReference type="InterPro" id="IPR052893">
    <property type="entry name" value="TCS_response_regulator"/>
</dbReference>
<dbReference type="Pfam" id="PF00072">
    <property type="entry name" value="Response_reg"/>
    <property type="match status" value="1"/>
</dbReference>
<dbReference type="PANTHER" id="PTHR44520">
    <property type="entry name" value="RESPONSE REGULATOR RCP1-RELATED"/>
    <property type="match status" value="1"/>
</dbReference>
<name>A0ABR7V7B8_9FLAO</name>
<dbReference type="PANTHER" id="PTHR44520:SF2">
    <property type="entry name" value="RESPONSE REGULATOR RCP1"/>
    <property type="match status" value="1"/>
</dbReference>
<organism evidence="3 4">
    <name type="scientific">Maribacter aquimaris</name>
    <dbReference type="NCBI Taxonomy" id="2737171"/>
    <lineage>
        <taxon>Bacteria</taxon>
        <taxon>Pseudomonadati</taxon>
        <taxon>Bacteroidota</taxon>
        <taxon>Flavobacteriia</taxon>
        <taxon>Flavobacteriales</taxon>
        <taxon>Flavobacteriaceae</taxon>
        <taxon>Maribacter</taxon>
    </lineage>
</organism>
<dbReference type="InterPro" id="IPR001789">
    <property type="entry name" value="Sig_transdc_resp-reg_receiver"/>
</dbReference>
<evidence type="ECO:0000256" key="1">
    <source>
        <dbReference type="PROSITE-ProRule" id="PRU00169"/>
    </source>
</evidence>
<dbReference type="PROSITE" id="PS50110">
    <property type="entry name" value="RESPONSE_REGULATORY"/>
    <property type="match status" value="1"/>
</dbReference>
<proteinExistence type="predicted"/>
<dbReference type="Gene3D" id="3.40.50.2300">
    <property type="match status" value="1"/>
</dbReference>
<evidence type="ECO:0000259" key="2">
    <source>
        <dbReference type="PROSITE" id="PS50110"/>
    </source>
</evidence>
<reference evidence="3" key="1">
    <citation type="submission" date="2020-05" db="EMBL/GenBank/DDBJ databases">
        <title>The draft genome sequence of Maribacter sp. ANRC-HE7.</title>
        <authorList>
            <person name="Mu L."/>
        </authorList>
    </citation>
    <scope>NUCLEOTIDE SEQUENCE</scope>
    <source>
        <strain evidence="3">ANRC-HE7</strain>
    </source>
</reference>
<feature type="domain" description="Response regulatory" evidence="2">
    <location>
        <begin position="6"/>
        <end position="135"/>
    </location>
</feature>
<comment type="caution">
    <text evidence="3">The sequence shown here is derived from an EMBL/GenBank/DDBJ whole genome shotgun (WGS) entry which is preliminary data.</text>
</comment>
<evidence type="ECO:0000313" key="4">
    <source>
        <dbReference type="Proteomes" id="UP001166021"/>
    </source>
</evidence>
<dbReference type="SUPFAM" id="SSF52172">
    <property type="entry name" value="CheY-like"/>
    <property type="match status" value="1"/>
</dbReference>
<dbReference type="Proteomes" id="UP001166021">
    <property type="component" value="Unassembled WGS sequence"/>
</dbReference>
<feature type="modified residue" description="4-aspartylphosphate" evidence="1">
    <location>
        <position position="63"/>
    </location>
</feature>
<dbReference type="RefSeq" id="WP_188245244.1">
    <property type="nucleotide sequence ID" value="NZ_JABTCF010000015.1"/>
</dbReference>
<dbReference type="EMBL" id="JABTCF010000015">
    <property type="protein sequence ID" value="MBD0779810.1"/>
    <property type="molecule type" value="Genomic_DNA"/>
</dbReference>
<keyword evidence="1" id="KW-0597">Phosphoprotein</keyword>
<keyword evidence="4" id="KW-1185">Reference proteome</keyword>
<sequence length="138" mass="15912">MKIINSIFIVDDDPITVFGIRKMLDATVKYNTLSTHVNGKLAIDDIKIKLNRGQPVPEVIFLDINMPIMDGWQFLEDFTDLPIKEKIIINIVTSSIDPIDYENCEKYKNKSHHVIRFNNKPITRARIIEITQPMGQNT</sequence>